<keyword evidence="3" id="KW-1185">Reference proteome</keyword>
<evidence type="ECO:0000313" key="3">
    <source>
        <dbReference type="Proteomes" id="UP000887458"/>
    </source>
</evidence>
<gene>
    <name evidence="2" type="ORF">DERP_004978</name>
</gene>
<evidence type="ECO:0000256" key="1">
    <source>
        <dbReference type="SAM" id="MobiDB-lite"/>
    </source>
</evidence>
<evidence type="ECO:0000313" key="2">
    <source>
        <dbReference type="EMBL" id="KAH9425760.1"/>
    </source>
</evidence>
<organism evidence="2 3">
    <name type="scientific">Dermatophagoides pteronyssinus</name>
    <name type="common">European house dust mite</name>
    <dbReference type="NCBI Taxonomy" id="6956"/>
    <lineage>
        <taxon>Eukaryota</taxon>
        <taxon>Metazoa</taxon>
        <taxon>Ecdysozoa</taxon>
        <taxon>Arthropoda</taxon>
        <taxon>Chelicerata</taxon>
        <taxon>Arachnida</taxon>
        <taxon>Acari</taxon>
        <taxon>Acariformes</taxon>
        <taxon>Sarcoptiformes</taxon>
        <taxon>Astigmata</taxon>
        <taxon>Psoroptidia</taxon>
        <taxon>Analgoidea</taxon>
        <taxon>Pyroglyphidae</taxon>
        <taxon>Dermatophagoidinae</taxon>
        <taxon>Dermatophagoides</taxon>
    </lineage>
</organism>
<name>A0ABQ8JTI6_DERPT</name>
<proteinExistence type="predicted"/>
<reference evidence="2 3" key="1">
    <citation type="journal article" date="2018" name="J. Allergy Clin. Immunol.">
        <title>High-quality assembly of Dermatophagoides pteronyssinus genome and transcriptome reveals a wide range of novel allergens.</title>
        <authorList>
            <person name="Liu X.Y."/>
            <person name="Yang K.Y."/>
            <person name="Wang M.Q."/>
            <person name="Kwok J.S."/>
            <person name="Zeng X."/>
            <person name="Yang Z."/>
            <person name="Xiao X.J."/>
            <person name="Lau C.P."/>
            <person name="Li Y."/>
            <person name="Huang Z.M."/>
            <person name="Ba J.G."/>
            <person name="Yim A.K."/>
            <person name="Ouyang C.Y."/>
            <person name="Ngai S.M."/>
            <person name="Chan T.F."/>
            <person name="Leung E.L."/>
            <person name="Liu L."/>
            <person name="Liu Z.G."/>
            <person name="Tsui S.K."/>
        </authorList>
    </citation>
    <scope>NUCLEOTIDE SEQUENCE [LARGE SCALE GENOMIC DNA]</scope>
    <source>
        <strain evidence="2">Derp</strain>
    </source>
</reference>
<reference evidence="2 3" key="2">
    <citation type="journal article" date="2022" name="Mol. Biol. Evol.">
        <title>Comparative Genomics Reveals Insights into the Divergent Evolution of Astigmatic Mites and Household Pest Adaptations.</title>
        <authorList>
            <person name="Xiong Q."/>
            <person name="Wan A.T."/>
            <person name="Liu X."/>
            <person name="Fung C.S."/>
            <person name="Xiao X."/>
            <person name="Malainual N."/>
            <person name="Hou J."/>
            <person name="Wang L."/>
            <person name="Wang M."/>
            <person name="Yang K.Y."/>
            <person name="Cui Y."/>
            <person name="Leung E.L."/>
            <person name="Nong W."/>
            <person name="Shin S.K."/>
            <person name="Au S.W."/>
            <person name="Jeong K.Y."/>
            <person name="Chew F.T."/>
            <person name="Hui J.H."/>
            <person name="Leung T.F."/>
            <person name="Tungtrongchitr A."/>
            <person name="Zhong N."/>
            <person name="Liu Z."/>
            <person name="Tsui S.K."/>
        </authorList>
    </citation>
    <scope>NUCLEOTIDE SEQUENCE [LARGE SCALE GENOMIC DNA]</scope>
    <source>
        <strain evidence="2">Derp</strain>
    </source>
</reference>
<feature type="compositionally biased region" description="Basic and acidic residues" evidence="1">
    <location>
        <begin position="11"/>
        <end position="23"/>
    </location>
</feature>
<dbReference type="Proteomes" id="UP000887458">
    <property type="component" value="Unassembled WGS sequence"/>
</dbReference>
<protein>
    <submittedName>
        <fullName evidence="2">Uncharacterized protein</fullName>
    </submittedName>
</protein>
<comment type="caution">
    <text evidence="2">The sequence shown here is derived from an EMBL/GenBank/DDBJ whole genome shotgun (WGS) entry which is preliminary data.</text>
</comment>
<feature type="region of interest" description="Disordered" evidence="1">
    <location>
        <begin position="1"/>
        <end position="25"/>
    </location>
</feature>
<dbReference type="EMBL" id="NJHN03000017">
    <property type="protein sequence ID" value="KAH9425760.1"/>
    <property type="molecule type" value="Genomic_DNA"/>
</dbReference>
<sequence>MYSQTQTAIPEKIDDQNNEKTNEDCIDDDDQCPQLFNFYIHIINKYAAVVTTTYLMADN</sequence>
<accession>A0ABQ8JTI6</accession>